<dbReference type="Gramene" id="OPUNC12G07760.1">
    <property type="protein sequence ID" value="OPUNC12G07760.1"/>
    <property type="gene ID" value="OPUNC12G07760"/>
</dbReference>
<dbReference type="EnsemblPlants" id="OPUNC12G07760.1">
    <property type="protein sequence ID" value="OPUNC12G07760.1"/>
    <property type="gene ID" value="OPUNC12G07760"/>
</dbReference>
<dbReference type="STRING" id="4537.A0A0E0MLC2"/>
<dbReference type="AlphaFoldDB" id="A0A0E0MLC2"/>
<organism evidence="1">
    <name type="scientific">Oryza punctata</name>
    <name type="common">Red rice</name>
    <dbReference type="NCBI Taxonomy" id="4537"/>
    <lineage>
        <taxon>Eukaryota</taxon>
        <taxon>Viridiplantae</taxon>
        <taxon>Streptophyta</taxon>
        <taxon>Embryophyta</taxon>
        <taxon>Tracheophyta</taxon>
        <taxon>Spermatophyta</taxon>
        <taxon>Magnoliopsida</taxon>
        <taxon>Liliopsida</taxon>
        <taxon>Poales</taxon>
        <taxon>Poaceae</taxon>
        <taxon>BOP clade</taxon>
        <taxon>Oryzoideae</taxon>
        <taxon>Oryzeae</taxon>
        <taxon>Oryzinae</taxon>
        <taxon>Oryza</taxon>
    </lineage>
</organism>
<dbReference type="Proteomes" id="UP000026962">
    <property type="component" value="Chromosome 12"/>
</dbReference>
<evidence type="ECO:0000313" key="1">
    <source>
        <dbReference type="EnsemblPlants" id="OPUNC12G07760.1"/>
    </source>
</evidence>
<accession>A0A0E0MLC2</accession>
<protein>
    <recommendedName>
        <fullName evidence="3">Cathepsin propeptide inhibitor domain-containing protein</fullName>
    </recommendedName>
</protein>
<keyword evidence="2" id="KW-1185">Reference proteome</keyword>
<dbReference type="HOGENOM" id="CLU_1221380_0_0_1"/>
<sequence>MIPGDHSPEPTELSPIALTLKLQYCFVDDPDTCFAHDEKDLESDEAVWALYERWCSFHSVEPDHDDMVRRFGYFKDTAHRIIEFNKSGKSYLYLGDSTYLLCDDTQKDTQHRYTLAEAHAALADSLVSISASLHLAIALSSGRKDVDVAAVAAASPSHSLSYINFAPSSGSKLGCTTTTATILPTPTPYTPSRSSQEVREEVGIPELEEDDTIVKEELGVEWSCGEV</sequence>
<evidence type="ECO:0008006" key="3">
    <source>
        <dbReference type="Google" id="ProtNLM"/>
    </source>
</evidence>
<proteinExistence type="predicted"/>
<reference evidence="1" key="1">
    <citation type="submission" date="2015-04" db="UniProtKB">
        <authorList>
            <consortium name="EnsemblPlants"/>
        </authorList>
    </citation>
    <scope>IDENTIFICATION</scope>
</reference>
<reference evidence="1" key="2">
    <citation type="submission" date="2018-05" db="EMBL/GenBank/DDBJ databases">
        <title>OpunRS2 (Oryza punctata Reference Sequence Version 2).</title>
        <authorList>
            <person name="Zhang J."/>
            <person name="Kudrna D."/>
            <person name="Lee S."/>
            <person name="Talag J."/>
            <person name="Welchert J."/>
            <person name="Wing R.A."/>
        </authorList>
    </citation>
    <scope>NUCLEOTIDE SEQUENCE [LARGE SCALE GENOMIC DNA]</scope>
</reference>
<dbReference type="Gene3D" id="1.10.287.2250">
    <property type="match status" value="1"/>
</dbReference>
<name>A0A0E0MLC2_ORYPU</name>
<evidence type="ECO:0000313" key="2">
    <source>
        <dbReference type="Proteomes" id="UP000026962"/>
    </source>
</evidence>